<protein>
    <submittedName>
        <fullName evidence="6">IclR family transcriptional regulator</fullName>
    </submittedName>
</protein>
<evidence type="ECO:0000313" key="8">
    <source>
        <dbReference type="Proteomes" id="UP000185608"/>
    </source>
</evidence>
<evidence type="ECO:0000313" key="9">
    <source>
        <dbReference type="Proteomes" id="UP000186165"/>
    </source>
</evidence>
<proteinExistence type="predicted"/>
<dbReference type="InterPro" id="IPR036390">
    <property type="entry name" value="WH_DNA-bd_sf"/>
</dbReference>
<dbReference type="STRING" id="1873524.HSR6_0055"/>
<dbReference type="InterPro" id="IPR005471">
    <property type="entry name" value="Tscrpt_reg_IclR_N"/>
</dbReference>
<dbReference type="AlphaFoldDB" id="A0A1D8S1P2"/>
<dbReference type="PANTHER" id="PTHR30136:SF24">
    <property type="entry name" value="HTH-TYPE TRANSCRIPTIONAL REPRESSOR ALLR"/>
    <property type="match status" value="1"/>
</dbReference>
<dbReference type="Proteomes" id="UP000186165">
    <property type="component" value="Chromosome"/>
</dbReference>
<dbReference type="CDD" id="cd00090">
    <property type="entry name" value="HTH_ARSR"/>
    <property type="match status" value="1"/>
</dbReference>
<dbReference type="PROSITE" id="PS51078">
    <property type="entry name" value="ICLR_ED"/>
    <property type="match status" value="1"/>
</dbReference>
<dbReference type="SMART" id="SM00346">
    <property type="entry name" value="HTH_ICLR"/>
    <property type="match status" value="1"/>
</dbReference>
<dbReference type="GeneID" id="30416582"/>
<organism evidence="6 8">
    <name type="scientific">Halodesulfurarchaeum formicicum</name>
    <dbReference type="NCBI Taxonomy" id="1873524"/>
    <lineage>
        <taxon>Archaea</taxon>
        <taxon>Methanobacteriati</taxon>
        <taxon>Methanobacteriota</taxon>
        <taxon>Stenosarchaea group</taxon>
        <taxon>Halobacteria</taxon>
        <taxon>Halobacteriales</taxon>
        <taxon>Halobacteriaceae</taxon>
        <taxon>Halodesulfurarchaeum</taxon>
    </lineage>
</organism>
<dbReference type="Pfam" id="PF01614">
    <property type="entry name" value="IclR_C"/>
    <property type="match status" value="1"/>
</dbReference>
<dbReference type="Gene3D" id="3.30.450.40">
    <property type="match status" value="1"/>
</dbReference>
<dbReference type="Pfam" id="PF12840">
    <property type="entry name" value="HTH_20"/>
    <property type="match status" value="1"/>
</dbReference>
<dbReference type="SUPFAM" id="SSF55781">
    <property type="entry name" value="GAF domain-like"/>
    <property type="match status" value="1"/>
</dbReference>
<dbReference type="Proteomes" id="UP000185608">
    <property type="component" value="Chromosome"/>
</dbReference>
<dbReference type="InterPro" id="IPR029016">
    <property type="entry name" value="GAF-like_dom_sf"/>
</dbReference>
<dbReference type="PANTHER" id="PTHR30136">
    <property type="entry name" value="HELIX-TURN-HELIX TRANSCRIPTIONAL REGULATOR, ICLR FAMILY"/>
    <property type="match status" value="1"/>
</dbReference>
<reference evidence="9" key="2">
    <citation type="submission" date="2016-08" db="EMBL/GenBank/DDBJ databases">
        <title>Discovery of first anaerobic lithoheterotrophic haloarchae widely represented in hypersaline habitats.</title>
        <authorList>
            <person name="Sorokin D.Y."/>
            <person name="Kublanov I.V."/>
            <person name="Roman P."/>
            <person name="Sinninghe Damste J.S."/>
            <person name="Golyshin P.N."/>
            <person name="Rojo D."/>
            <person name="Ciordia S."/>
            <person name="Mena Md.C."/>
            <person name="Ferrer M."/>
            <person name="Smedile F."/>
            <person name="Messina E."/>
            <person name="La Cono V."/>
            <person name="Yakimov M.M."/>
        </authorList>
    </citation>
    <scope>NUCLEOTIDE SEQUENCE [LARGE SCALE GENOMIC DNA]</scope>
    <source>
        <strain evidence="9">HSR6</strain>
    </source>
</reference>
<dbReference type="EMBL" id="CP016804">
    <property type="protein sequence ID" value="APE94531.1"/>
    <property type="molecule type" value="Genomic_DNA"/>
</dbReference>
<dbReference type="OrthoDB" id="14763at2157"/>
<dbReference type="KEGG" id="hhsr:HSR6_0055"/>
<accession>A0A1J1A9S1</accession>
<keyword evidence="3" id="KW-0804">Transcription</keyword>
<reference evidence="7" key="3">
    <citation type="journal article" date="2017" name="ISME J.">
        <title>Discovery of anaerobic lithoheterotrophic haloarchaea, ubiquitous in hypersaline habitats.</title>
        <authorList>
            <person name="Sorokin D.Y."/>
            <person name="Messina E."/>
            <person name="Smedile F."/>
            <person name="Roman P."/>
            <person name="Damste J.S.S."/>
            <person name="Ciordia S."/>
            <person name="Mena M.C."/>
            <person name="Ferrer M."/>
            <person name="Golyshin P.N."/>
            <person name="Kublanov I.V."/>
            <person name="Samarov N.I."/>
            <person name="Toshchakov S.V."/>
            <person name="La Cono V."/>
            <person name="Yakimov M.M."/>
        </authorList>
    </citation>
    <scope>NUCLEOTIDE SEQUENCE</scope>
    <source>
        <strain evidence="7">HSR6</strain>
    </source>
</reference>
<name>A0A1D8S1P2_9EURY</name>
<keyword evidence="2" id="KW-0238">DNA-binding</keyword>
<dbReference type="SUPFAM" id="SSF46785">
    <property type="entry name" value="Winged helix' DNA-binding domain"/>
    <property type="match status" value="1"/>
</dbReference>
<dbReference type="GO" id="GO:0003677">
    <property type="term" value="F:DNA binding"/>
    <property type="evidence" value="ECO:0007669"/>
    <property type="project" value="UniProtKB-KW"/>
</dbReference>
<accession>A0A1D8S1P2</accession>
<dbReference type="KEGG" id="halh:HTSR_0055"/>
<dbReference type="EMBL" id="CP016070">
    <property type="protein sequence ID" value="AOW79265.1"/>
    <property type="molecule type" value="Genomic_DNA"/>
</dbReference>
<evidence type="ECO:0000256" key="2">
    <source>
        <dbReference type="ARBA" id="ARBA00023125"/>
    </source>
</evidence>
<dbReference type="InterPro" id="IPR014757">
    <property type="entry name" value="Tscrpt_reg_IclR_C"/>
</dbReference>
<reference evidence="6 8" key="1">
    <citation type="submission" date="2016-06" db="EMBL/GenBank/DDBJ databases">
        <title>Discovery of anaerobic lithoheterotrophic haloarchaeon capable of sulfur respiration by hydrogen and formate.</title>
        <authorList>
            <person name="Sorokin D.Y."/>
            <person name="Kublanov I.V."/>
            <person name="Roman P."/>
            <person name="Sinninghe Damste J.S."/>
            <person name="Golyshin P.N."/>
            <person name="Rojo D."/>
            <person name="Ciordia S."/>
            <person name="Mena Md.C."/>
            <person name="Ferrer M."/>
            <person name="Smedile F."/>
            <person name="Messina E."/>
            <person name="La Cono V."/>
            <person name="Yakimov M.M."/>
        </authorList>
    </citation>
    <scope>NUCLEOTIDE SEQUENCE [LARGE SCALE GENOMIC DNA]</scope>
    <source>
        <strain evidence="6 8">HTSR1</strain>
    </source>
</reference>
<evidence type="ECO:0000313" key="6">
    <source>
        <dbReference type="EMBL" id="AOW79265.1"/>
    </source>
</evidence>
<evidence type="ECO:0000256" key="1">
    <source>
        <dbReference type="ARBA" id="ARBA00023015"/>
    </source>
</evidence>
<gene>
    <name evidence="7" type="ORF">HSR6_0055</name>
    <name evidence="6" type="ORF">HTSR_0055</name>
</gene>
<evidence type="ECO:0000259" key="4">
    <source>
        <dbReference type="PROSITE" id="PS51077"/>
    </source>
</evidence>
<sequence>MNEHRGRTHETTNTSLRVLDAVADLEGATVSEIADELDMAVSTAHKHLQTLLGNGLIVKHDDEYQLGLKLYHLGSKAKRREPQFMLAREKTYELAERTREVVNFSVLENGRAITLFDSLDTGTLEGFQRGQYFYLHSTAAGKAMLAEMDESQIDAIIDQWGLPKFTEFTITDRETLCEELEQVRKRGYAVNKQESWENLKAVAVPVTDSNGEVLGAMDVSGSPHRISYERSIARTLAKSVDELERALESHTVLESHWNDR</sequence>
<feature type="domain" description="IclR-ED" evidence="5">
    <location>
        <begin position="69"/>
        <end position="253"/>
    </location>
</feature>
<keyword evidence="9" id="KW-1185">Reference proteome</keyword>
<dbReference type="InterPro" id="IPR050707">
    <property type="entry name" value="HTH_MetabolicPath_Reg"/>
</dbReference>
<dbReference type="InterPro" id="IPR011991">
    <property type="entry name" value="ArsR-like_HTH"/>
</dbReference>
<keyword evidence="1" id="KW-0805">Transcription regulation</keyword>
<dbReference type="GO" id="GO:0045892">
    <property type="term" value="P:negative regulation of DNA-templated transcription"/>
    <property type="evidence" value="ECO:0007669"/>
    <property type="project" value="TreeGrafter"/>
</dbReference>
<dbReference type="InterPro" id="IPR036388">
    <property type="entry name" value="WH-like_DNA-bd_sf"/>
</dbReference>
<evidence type="ECO:0000259" key="5">
    <source>
        <dbReference type="PROSITE" id="PS51078"/>
    </source>
</evidence>
<dbReference type="GO" id="GO:0003700">
    <property type="term" value="F:DNA-binding transcription factor activity"/>
    <property type="evidence" value="ECO:0007669"/>
    <property type="project" value="TreeGrafter"/>
</dbReference>
<dbReference type="PROSITE" id="PS51077">
    <property type="entry name" value="HTH_ICLR"/>
    <property type="match status" value="1"/>
</dbReference>
<dbReference type="RefSeq" id="WP_070364048.1">
    <property type="nucleotide sequence ID" value="NZ_CP016070.1"/>
</dbReference>
<feature type="domain" description="HTH iclR-type" evidence="4">
    <location>
        <begin position="9"/>
        <end position="68"/>
    </location>
</feature>
<evidence type="ECO:0000313" key="7">
    <source>
        <dbReference type="EMBL" id="APE94531.1"/>
    </source>
</evidence>
<dbReference type="Gene3D" id="1.10.10.10">
    <property type="entry name" value="Winged helix-like DNA-binding domain superfamily/Winged helix DNA-binding domain"/>
    <property type="match status" value="1"/>
</dbReference>
<evidence type="ECO:0000256" key="3">
    <source>
        <dbReference type="ARBA" id="ARBA00023163"/>
    </source>
</evidence>